<evidence type="ECO:0000259" key="4">
    <source>
        <dbReference type="Pfam" id="PF25954"/>
    </source>
</evidence>
<evidence type="ECO:0000256" key="1">
    <source>
        <dbReference type="ARBA" id="ARBA00004196"/>
    </source>
</evidence>
<dbReference type="RefSeq" id="WP_250927665.1">
    <property type="nucleotide sequence ID" value="NZ_JAMQBK010000015.1"/>
</dbReference>
<accession>A0ABT0TZH1</accession>
<dbReference type="InterPro" id="IPR050465">
    <property type="entry name" value="UPF0194_transport"/>
</dbReference>
<comment type="subcellular location">
    <subcellularLocation>
        <location evidence="1">Cell envelope</location>
    </subcellularLocation>
</comment>
<dbReference type="EMBL" id="JAMQBK010000015">
    <property type="protein sequence ID" value="MCM2369997.1"/>
    <property type="molecule type" value="Genomic_DNA"/>
</dbReference>
<gene>
    <name evidence="5" type="ORF">NB063_05095</name>
</gene>
<dbReference type="SUPFAM" id="SSF111369">
    <property type="entry name" value="HlyD-like secretion proteins"/>
    <property type="match status" value="1"/>
</dbReference>
<dbReference type="PANTHER" id="PTHR32347">
    <property type="entry name" value="EFFLUX SYSTEM COMPONENT YKNX-RELATED"/>
    <property type="match status" value="1"/>
</dbReference>
<dbReference type="InterPro" id="IPR058792">
    <property type="entry name" value="Beta-barrel_RND_2"/>
</dbReference>
<keyword evidence="6" id="KW-1185">Reference proteome</keyword>
<organism evidence="5 6">
    <name type="scientific">Aporhodopirellula aestuarii</name>
    <dbReference type="NCBI Taxonomy" id="2950107"/>
    <lineage>
        <taxon>Bacteria</taxon>
        <taxon>Pseudomonadati</taxon>
        <taxon>Planctomycetota</taxon>
        <taxon>Planctomycetia</taxon>
        <taxon>Pirellulales</taxon>
        <taxon>Pirellulaceae</taxon>
        <taxon>Aporhodopirellula</taxon>
    </lineage>
</organism>
<dbReference type="Gene3D" id="2.40.50.100">
    <property type="match status" value="1"/>
</dbReference>
<feature type="coiled-coil region" evidence="3">
    <location>
        <begin position="325"/>
        <end position="352"/>
    </location>
</feature>
<feature type="domain" description="CusB-like beta-barrel" evidence="4">
    <location>
        <begin position="393"/>
        <end position="463"/>
    </location>
</feature>
<evidence type="ECO:0000313" key="6">
    <source>
        <dbReference type="Proteomes" id="UP001202961"/>
    </source>
</evidence>
<sequence>MSASLQNAPRSSPAHGVTVEKTLASSGADLELRKRIAATNSKLHSAAWLIEVMEELSRTPSFDVACQVAADHLRRHLSAQRVVFVANQSNQTHRVIAVTDSSAIDQDSEQSRLYRQVADESSKNASVRVASSVGRSQDDTGYSHQQLCEKQGDLVSIPLQDENGHAFGCILILSRIGSLLAREGIVEFADALRRPLAAVLEQTKRAEPNRLERFSQRLQKVSPSSKLAACLISMAIAGSMFLPVTHNVTCDFEVEPTQRHFRVAPFDGLLKHVSVAAGDEVSTGQCLAEMEDRELILQLDELAAKRSELAKKQDLEWIAHHASEAVAAGLQIEQVEAKIELLQQRLKRTSLHTIEAGIVLQAPLEDRQNVPVHQGDMIFEVAPLNELRASILVPTHDIHHIAVGMQVTLDIDGFGGTELSGVVSRIMPQATAIGHRHGFVVHCSIENSAGRLRPGMNGTAKIDAGHRSLAWVVLHRPVERLQKWW</sequence>
<evidence type="ECO:0000313" key="5">
    <source>
        <dbReference type="EMBL" id="MCM2369997.1"/>
    </source>
</evidence>
<evidence type="ECO:0000256" key="2">
    <source>
        <dbReference type="ARBA" id="ARBA00023054"/>
    </source>
</evidence>
<reference evidence="5 6" key="1">
    <citation type="journal article" date="2022" name="Syst. Appl. Microbiol.">
        <title>Rhodopirellula aestuarii sp. nov., a novel member of the genus Rhodopirellula isolated from brackish sediments collected in the Tagus River estuary, Portugal.</title>
        <authorList>
            <person name="Vitorino I.R."/>
            <person name="Klimek D."/>
            <person name="Calusinska M."/>
            <person name="Lobo-da-Cunha A."/>
            <person name="Vasconcelos V."/>
            <person name="Lage O.M."/>
        </authorList>
    </citation>
    <scope>NUCLEOTIDE SEQUENCE [LARGE SCALE GENOMIC DNA]</scope>
    <source>
        <strain evidence="5 6">ICT_H3.1</strain>
    </source>
</reference>
<dbReference type="Pfam" id="PF25954">
    <property type="entry name" value="Beta-barrel_RND_2"/>
    <property type="match status" value="1"/>
</dbReference>
<protein>
    <submittedName>
        <fullName evidence="5">Efflux RND transporter periplasmic adaptor subunit</fullName>
    </submittedName>
</protein>
<dbReference type="PANTHER" id="PTHR32347:SF23">
    <property type="entry name" value="BLL5650 PROTEIN"/>
    <property type="match status" value="1"/>
</dbReference>
<evidence type="ECO:0000256" key="3">
    <source>
        <dbReference type="SAM" id="Coils"/>
    </source>
</evidence>
<comment type="caution">
    <text evidence="5">The sequence shown here is derived from an EMBL/GenBank/DDBJ whole genome shotgun (WGS) entry which is preliminary data.</text>
</comment>
<name>A0ABT0TZH1_9BACT</name>
<dbReference type="Gene3D" id="2.40.30.170">
    <property type="match status" value="1"/>
</dbReference>
<keyword evidence="2 3" id="KW-0175">Coiled coil</keyword>
<proteinExistence type="predicted"/>
<dbReference type="Proteomes" id="UP001202961">
    <property type="component" value="Unassembled WGS sequence"/>
</dbReference>